<evidence type="ECO:0000313" key="2">
    <source>
        <dbReference type="Proteomes" id="UP001497680"/>
    </source>
</evidence>
<dbReference type="EMBL" id="MU394313">
    <property type="protein sequence ID" value="KAI6086701.1"/>
    <property type="molecule type" value="Genomic_DNA"/>
</dbReference>
<accession>A0ACC0D1V4</accession>
<dbReference type="Proteomes" id="UP001497680">
    <property type="component" value="Unassembled WGS sequence"/>
</dbReference>
<gene>
    <name evidence="1" type="ORF">F4821DRAFT_124209</name>
</gene>
<proteinExistence type="predicted"/>
<protein>
    <submittedName>
        <fullName evidence="1">Uncharacterized protein</fullName>
    </submittedName>
</protein>
<reference evidence="1 2" key="1">
    <citation type="journal article" date="2022" name="New Phytol.">
        <title>Ecological generalism drives hyperdiversity of secondary metabolite gene clusters in xylarialean endophytes.</title>
        <authorList>
            <person name="Franco M.E.E."/>
            <person name="Wisecaver J.H."/>
            <person name="Arnold A.E."/>
            <person name="Ju Y.M."/>
            <person name="Slot J.C."/>
            <person name="Ahrendt S."/>
            <person name="Moore L.P."/>
            <person name="Eastman K.E."/>
            <person name="Scott K."/>
            <person name="Konkel Z."/>
            <person name="Mondo S.J."/>
            <person name="Kuo A."/>
            <person name="Hayes R.D."/>
            <person name="Haridas S."/>
            <person name="Andreopoulos B."/>
            <person name="Riley R."/>
            <person name="LaButti K."/>
            <person name="Pangilinan J."/>
            <person name="Lipzen A."/>
            <person name="Amirebrahimi M."/>
            <person name="Yan J."/>
            <person name="Adam C."/>
            <person name="Keymanesh K."/>
            <person name="Ng V."/>
            <person name="Louie K."/>
            <person name="Northen T."/>
            <person name="Drula E."/>
            <person name="Henrissat B."/>
            <person name="Hsieh H.M."/>
            <person name="Youens-Clark K."/>
            <person name="Lutzoni F."/>
            <person name="Miadlikowska J."/>
            <person name="Eastwood D.C."/>
            <person name="Hamelin R.C."/>
            <person name="Grigoriev I.V."/>
            <person name="U'Ren J.M."/>
        </authorList>
    </citation>
    <scope>NUCLEOTIDE SEQUENCE [LARGE SCALE GENOMIC DNA]</scope>
    <source>
        <strain evidence="1 2">ER1909</strain>
    </source>
</reference>
<comment type="caution">
    <text evidence="1">The sequence shown here is derived from an EMBL/GenBank/DDBJ whole genome shotgun (WGS) entry which is preliminary data.</text>
</comment>
<name>A0ACC0D1V4_9PEZI</name>
<organism evidence="1 2">
    <name type="scientific">Hypoxylon rubiginosum</name>
    <dbReference type="NCBI Taxonomy" id="110542"/>
    <lineage>
        <taxon>Eukaryota</taxon>
        <taxon>Fungi</taxon>
        <taxon>Dikarya</taxon>
        <taxon>Ascomycota</taxon>
        <taxon>Pezizomycotina</taxon>
        <taxon>Sordariomycetes</taxon>
        <taxon>Xylariomycetidae</taxon>
        <taxon>Xylariales</taxon>
        <taxon>Hypoxylaceae</taxon>
        <taxon>Hypoxylon</taxon>
    </lineage>
</organism>
<evidence type="ECO:0000313" key="1">
    <source>
        <dbReference type="EMBL" id="KAI6086701.1"/>
    </source>
</evidence>
<keyword evidence="2" id="KW-1185">Reference proteome</keyword>
<sequence length="246" mass="26158">MTEPASDQTPVADASHDQHHDPPPFAPIFTLVNNTSTRTTHHPHVRYIFSDDDPDILTQALADLDPELDQSAADPILPHNRAMILDLAPDSTGGYSVAWASSLSPSWAVLDAQLSQIPQSDEESNNGNEGGEGNGRADRLMLRIEGVDSNALGSEGGISGAGSRQGSGSGSGGGSSQHDRERGETHDYTNLVDKFEKRMTTLRKIVDAGEERRRNMAAAAEAYAAPALPQEALEAPANNTNDNQAP</sequence>